<dbReference type="PROSITE" id="PS50110">
    <property type="entry name" value="RESPONSE_REGULATORY"/>
    <property type="match status" value="1"/>
</dbReference>
<dbReference type="InterPro" id="IPR011006">
    <property type="entry name" value="CheY-like_superfamily"/>
</dbReference>
<dbReference type="PANTHER" id="PTHR33121:SF70">
    <property type="entry name" value="SIGNALING PROTEIN YKOW"/>
    <property type="match status" value="1"/>
</dbReference>
<dbReference type="SMART" id="SM00052">
    <property type="entry name" value="EAL"/>
    <property type="match status" value="1"/>
</dbReference>
<dbReference type="GO" id="GO:0071111">
    <property type="term" value="F:cyclic-guanylate-specific phosphodiesterase activity"/>
    <property type="evidence" value="ECO:0007669"/>
    <property type="project" value="InterPro"/>
</dbReference>
<dbReference type="Gene3D" id="3.40.50.2300">
    <property type="match status" value="1"/>
</dbReference>
<dbReference type="EMBL" id="JPRD01000055">
    <property type="protein sequence ID" value="KIF50235.1"/>
    <property type="molecule type" value="Genomic_DNA"/>
</dbReference>
<dbReference type="PATRIC" id="fig|1229493.5.peg.4703"/>
<evidence type="ECO:0000259" key="2">
    <source>
        <dbReference type="PROSITE" id="PS50110"/>
    </source>
</evidence>
<feature type="domain" description="EAL" evidence="3">
    <location>
        <begin position="135"/>
        <end position="380"/>
    </location>
</feature>
<dbReference type="Pfam" id="PF00072">
    <property type="entry name" value="Response_reg"/>
    <property type="match status" value="1"/>
</dbReference>
<dbReference type="SUPFAM" id="SSF141868">
    <property type="entry name" value="EAL domain-like"/>
    <property type="match status" value="1"/>
</dbReference>
<dbReference type="Pfam" id="PF00563">
    <property type="entry name" value="EAL"/>
    <property type="match status" value="1"/>
</dbReference>
<feature type="modified residue" description="4-aspartylphosphate" evidence="1">
    <location>
        <position position="52"/>
    </location>
</feature>
<dbReference type="InterPro" id="IPR001789">
    <property type="entry name" value="Sig_transdc_resp-reg_receiver"/>
</dbReference>
<proteinExistence type="predicted"/>
<dbReference type="AlphaFoldDB" id="A0A0C1YZ70"/>
<dbReference type="InterPro" id="IPR001633">
    <property type="entry name" value="EAL_dom"/>
</dbReference>
<dbReference type="InterPro" id="IPR050706">
    <property type="entry name" value="Cyclic-di-GMP_PDE-like"/>
</dbReference>
<evidence type="ECO:0000259" key="3">
    <source>
        <dbReference type="PROSITE" id="PS50883"/>
    </source>
</evidence>
<protein>
    <submittedName>
        <fullName evidence="4">Diguanylate phosphodiesterase</fullName>
    </submittedName>
</protein>
<evidence type="ECO:0000256" key="1">
    <source>
        <dbReference type="PROSITE-ProRule" id="PRU00169"/>
    </source>
</evidence>
<organism evidence="4 5">
    <name type="scientific">Vibrio owensii CAIM 1854 = LMG 25443</name>
    <dbReference type="NCBI Taxonomy" id="1229493"/>
    <lineage>
        <taxon>Bacteria</taxon>
        <taxon>Pseudomonadati</taxon>
        <taxon>Pseudomonadota</taxon>
        <taxon>Gammaproteobacteria</taxon>
        <taxon>Vibrionales</taxon>
        <taxon>Vibrionaceae</taxon>
        <taxon>Vibrio</taxon>
    </lineage>
</organism>
<accession>A0A0C1YZ70</accession>
<comment type="caution">
    <text evidence="4">The sequence shown here is derived from an EMBL/GenBank/DDBJ whole genome shotgun (WGS) entry which is preliminary data.</text>
</comment>
<dbReference type="PROSITE" id="PS50883">
    <property type="entry name" value="EAL"/>
    <property type="match status" value="1"/>
</dbReference>
<dbReference type="SUPFAM" id="SSF52172">
    <property type="entry name" value="CheY-like"/>
    <property type="match status" value="1"/>
</dbReference>
<gene>
    <name evidence="4" type="ORF">H735_25645</name>
</gene>
<dbReference type="Gene3D" id="3.20.20.450">
    <property type="entry name" value="EAL domain"/>
    <property type="match status" value="1"/>
</dbReference>
<dbReference type="InterPro" id="IPR035919">
    <property type="entry name" value="EAL_sf"/>
</dbReference>
<evidence type="ECO:0000313" key="4">
    <source>
        <dbReference type="EMBL" id="KIF50235.1"/>
    </source>
</evidence>
<reference evidence="4 5" key="1">
    <citation type="submission" date="2014-07" db="EMBL/GenBank/DDBJ databases">
        <title>Unique and conserved regions in Vibrio harveyi and related species in comparison with the shrimp pathogen Vibrio harveyi CAIM 1792.</title>
        <authorList>
            <person name="Espinoza-Valles I."/>
            <person name="Vora G."/>
            <person name="Leekitcharoenphon P."/>
            <person name="Ussery D."/>
            <person name="Hoj L."/>
            <person name="Gomez-Gil B."/>
        </authorList>
    </citation>
    <scope>NUCLEOTIDE SEQUENCE [LARGE SCALE GENOMIC DNA]</scope>
    <source>
        <strain evidence="5">CAIM 1854 / LMG 25443</strain>
    </source>
</reference>
<sequence length="380" mass="42916">MNILIVEDDRLQATNLKILLNRLFNGSITIVHRGSEVSEICTNQAVDLMFCDIDLPDINGVDLLCTLSKETRPKGVVILSAMNQDVVEITYNMCLSAGYDFVRALTKPISCEQLSQILTAFQQYTIEEQVVALPVLMNTTDIDTAFQQGWFHNCYQPQYSVVDNRLVGLEALVRCFHPEHGVLAPAQFLSEIQARNELDKLFWLVLENALRDLAKLNTSVSLSVNMNQKTLKQPMSERFFRLCDQYQIAPERVTLELTEDEVYDSDVVSLANLANLRLRGVGLAIDDFGTGYSSLSQLAILPYTELKIDRQFIKNALTNFKSQQLTISSLQLAKSLGLKSVAEGVEDHETLYYLRQIGVDLYQGFVRSRPVPFEQLEALF</sequence>
<evidence type="ECO:0000313" key="5">
    <source>
        <dbReference type="Proteomes" id="UP000031586"/>
    </source>
</evidence>
<dbReference type="SMART" id="SM00448">
    <property type="entry name" value="REC"/>
    <property type="match status" value="1"/>
</dbReference>
<name>A0A0C1YZ70_9VIBR</name>
<dbReference type="Proteomes" id="UP000031586">
    <property type="component" value="Unassembled WGS sequence"/>
</dbReference>
<dbReference type="GO" id="GO:0000160">
    <property type="term" value="P:phosphorelay signal transduction system"/>
    <property type="evidence" value="ECO:0007669"/>
    <property type="project" value="InterPro"/>
</dbReference>
<feature type="domain" description="Response regulatory" evidence="2">
    <location>
        <begin position="2"/>
        <end position="122"/>
    </location>
</feature>
<keyword evidence="1" id="KW-0597">Phosphoprotein</keyword>
<dbReference type="RefSeq" id="WP_020195971.1">
    <property type="nucleotide sequence ID" value="NZ_BAOH01000035.1"/>
</dbReference>
<dbReference type="PANTHER" id="PTHR33121">
    <property type="entry name" value="CYCLIC DI-GMP PHOSPHODIESTERASE PDEF"/>
    <property type="match status" value="1"/>
</dbReference>
<dbReference type="CDD" id="cd01948">
    <property type="entry name" value="EAL"/>
    <property type="match status" value="1"/>
</dbReference>